<sequence>MMGLVPSVNSMLDYQCTQVELRILISTSDPPHLLVCRSCTDYCYSVPYDGIVLCSFNFRSCEAHSSCTQLCPIITAAWVIWYFGRHAIDTIPLDASASQRSCFSCCEKLSTFLYSYCI</sequence>
<protein>
    <submittedName>
        <fullName evidence="1">Uncharacterized protein</fullName>
    </submittedName>
</protein>
<accession>A0A0C3C887</accession>
<dbReference type="AlphaFoldDB" id="A0A0C3C887"/>
<evidence type="ECO:0000313" key="1">
    <source>
        <dbReference type="EMBL" id="KIM39806.1"/>
    </source>
</evidence>
<evidence type="ECO:0000313" key="2">
    <source>
        <dbReference type="Proteomes" id="UP000053424"/>
    </source>
</evidence>
<dbReference type="HOGENOM" id="CLU_2073439_0_0_1"/>
<proteinExistence type="predicted"/>
<keyword evidence="2" id="KW-1185">Reference proteome</keyword>
<dbReference type="Proteomes" id="UP000053424">
    <property type="component" value="Unassembled WGS sequence"/>
</dbReference>
<name>A0A0C3C887_HEBCY</name>
<reference evidence="1 2" key="1">
    <citation type="submission" date="2014-04" db="EMBL/GenBank/DDBJ databases">
        <authorList>
            <consortium name="DOE Joint Genome Institute"/>
            <person name="Kuo A."/>
            <person name="Gay G."/>
            <person name="Dore J."/>
            <person name="Kohler A."/>
            <person name="Nagy L.G."/>
            <person name="Floudas D."/>
            <person name="Copeland A."/>
            <person name="Barry K.W."/>
            <person name="Cichocki N."/>
            <person name="Veneault-Fourrey C."/>
            <person name="LaButti K."/>
            <person name="Lindquist E.A."/>
            <person name="Lipzen A."/>
            <person name="Lundell T."/>
            <person name="Morin E."/>
            <person name="Murat C."/>
            <person name="Sun H."/>
            <person name="Tunlid A."/>
            <person name="Henrissat B."/>
            <person name="Grigoriev I.V."/>
            <person name="Hibbett D.S."/>
            <person name="Martin F."/>
            <person name="Nordberg H.P."/>
            <person name="Cantor M.N."/>
            <person name="Hua S.X."/>
        </authorList>
    </citation>
    <scope>NUCLEOTIDE SEQUENCE [LARGE SCALE GENOMIC DNA]</scope>
    <source>
        <strain evidence="2">h7</strain>
    </source>
</reference>
<reference evidence="2" key="2">
    <citation type="submission" date="2015-01" db="EMBL/GenBank/DDBJ databases">
        <title>Evolutionary Origins and Diversification of the Mycorrhizal Mutualists.</title>
        <authorList>
            <consortium name="DOE Joint Genome Institute"/>
            <consortium name="Mycorrhizal Genomics Consortium"/>
            <person name="Kohler A."/>
            <person name="Kuo A."/>
            <person name="Nagy L.G."/>
            <person name="Floudas D."/>
            <person name="Copeland A."/>
            <person name="Barry K.W."/>
            <person name="Cichocki N."/>
            <person name="Veneault-Fourrey C."/>
            <person name="LaButti K."/>
            <person name="Lindquist E.A."/>
            <person name="Lipzen A."/>
            <person name="Lundell T."/>
            <person name="Morin E."/>
            <person name="Murat C."/>
            <person name="Riley R."/>
            <person name="Ohm R."/>
            <person name="Sun H."/>
            <person name="Tunlid A."/>
            <person name="Henrissat B."/>
            <person name="Grigoriev I.V."/>
            <person name="Hibbett D.S."/>
            <person name="Martin F."/>
        </authorList>
    </citation>
    <scope>NUCLEOTIDE SEQUENCE [LARGE SCALE GENOMIC DNA]</scope>
    <source>
        <strain evidence="2">h7</strain>
    </source>
</reference>
<gene>
    <name evidence="1" type="ORF">M413DRAFT_184096</name>
</gene>
<organism evidence="1 2">
    <name type="scientific">Hebeloma cylindrosporum</name>
    <dbReference type="NCBI Taxonomy" id="76867"/>
    <lineage>
        <taxon>Eukaryota</taxon>
        <taxon>Fungi</taxon>
        <taxon>Dikarya</taxon>
        <taxon>Basidiomycota</taxon>
        <taxon>Agaricomycotina</taxon>
        <taxon>Agaricomycetes</taxon>
        <taxon>Agaricomycetidae</taxon>
        <taxon>Agaricales</taxon>
        <taxon>Agaricineae</taxon>
        <taxon>Hymenogastraceae</taxon>
        <taxon>Hebeloma</taxon>
    </lineage>
</organism>
<dbReference type="EMBL" id="KN831784">
    <property type="protein sequence ID" value="KIM39806.1"/>
    <property type="molecule type" value="Genomic_DNA"/>
</dbReference>